<dbReference type="RefSeq" id="WP_193931211.1">
    <property type="nucleotide sequence ID" value="NZ_CAWPMZ010000016.1"/>
</dbReference>
<comment type="caution">
    <text evidence="1">The sequence shown here is derived from an EMBL/GenBank/DDBJ whole genome shotgun (WGS) entry which is preliminary data.</text>
</comment>
<dbReference type="InterPro" id="IPR050767">
    <property type="entry name" value="Sel1_AlgK"/>
</dbReference>
<dbReference type="PANTHER" id="PTHR11102:SF160">
    <property type="entry name" value="ERAD-ASSOCIATED E3 UBIQUITIN-PROTEIN LIGASE COMPONENT HRD3"/>
    <property type="match status" value="1"/>
</dbReference>
<protein>
    <submittedName>
        <fullName evidence="1">Sel1 repeat family protein</fullName>
    </submittedName>
</protein>
<name>A0ABR9UNX4_9CHRO</name>
<gene>
    <name evidence="1" type="ORF">IQ230_06360</name>
</gene>
<evidence type="ECO:0000313" key="2">
    <source>
        <dbReference type="Proteomes" id="UP000651156"/>
    </source>
</evidence>
<proteinExistence type="predicted"/>
<dbReference type="InterPro" id="IPR006597">
    <property type="entry name" value="Sel1-like"/>
</dbReference>
<dbReference type="Gene3D" id="1.25.40.10">
    <property type="entry name" value="Tetratricopeptide repeat domain"/>
    <property type="match status" value="1"/>
</dbReference>
<accession>A0ABR9UNX4</accession>
<keyword evidence="2" id="KW-1185">Reference proteome</keyword>
<dbReference type="InterPro" id="IPR011990">
    <property type="entry name" value="TPR-like_helical_dom_sf"/>
</dbReference>
<organism evidence="1 2">
    <name type="scientific">Gloeocapsopsis crepidinum LEGE 06123</name>
    <dbReference type="NCBI Taxonomy" id="588587"/>
    <lineage>
        <taxon>Bacteria</taxon>
        <taxon>Bacillati</taxon>
        <taxon>Cyanobacteriota</taxon>
        <taxon>Cyanophyceae</taxon>
        <taxon>Oscillatoriophycideae</taxon>
        <taxon>Chroococcales</taxon>
        <taxon>Chroococcaceae</taxon>
        <taxon>Gloeocapsopsis</taxon>
    </lineage>
</organism>
<dbReference type="SMART" id="SM00671">
    <property type="entry name" value="SEL1"/>
    <property type="match status" value="2"/>
</dbReference>
<reference evidence="1 2" key="1">
    <citation type="submission" date="2020-10" db="EMBL/GenBank/DDBJ databases">
        <authorList>
            <person name="Castelo-Branco R."/>
            <person name="Eusebio N."/>
            <person name="Adriana R."/>
            <person name="Vieira A."/>
            <person name="Brugerolle De Fraissinette N."/>
            <person name="Rezende De Castro R."/>
            <person name="Schneider M.P."/>
            <person name="Vasconcelos V."/>
            <person name="Leao P.N."/>
        </authorList>
    </citation>
    <scope>NUCLEOTIDE SEQUENCE [LARGE SCALE GENOMIC DNA]</scope>
    <source>
        <strain evidence="1 2">LEGE 06123</strain>
    </source>
</reference>
<evidence type="ECO:0000313" key="1">
    <source>
        <dbReference type="EMBL" id="MBE9189992.1"/>
    </source>
</evidence>
<dbReference type="SUPFAM" id="SSF81901">
    <property type="entry name" value="HCP-like"/>
    <property type="match status" value="1"/>
</dbReference>
<dbReference type="PANTHER" id="PTHR11102">
    <property type="entry name" value="SEL-1-LIKE PROTEIN"/>
    <property type="match status" value="1"/>
</dbReference>
<dbReference type="EMBL" id="JADEWN010000011">
    <property type="protein sequence ID" value="MBE9189992.1"/>
    <property type="molecule type" value="Genomic_DNA"/>
</dbReference>
<dbReference type="Proteomes" id="UP000651156">
    <property type="component" value="Unassembled WGS sequence"/>
</dbReference>
<sequence>MPGLKKGITAFKSEDYTKAFELLKPIADRGNAEAQCIIANMYHLGLGLDCDISEAVKWYKKSANQGYGLAANNLGCIFMMGAPDIDASQAEAEKWYQKARRQGFLHT</sequence>
<dbReference type="Pfam" id="PF08238">
    <property type="entry name" value="Sel1"/>
    <property type="match status" value="3"/>
</dbReference>